<evidence type="ECO:0000256" key="1">
    <source>
        <dbReference type="ARBA" id="ARBA00004453"/>
    </source>
</evidence>
<evidence type="ECO:0000313" key="7">
    <source>
        <dbReference type="Proteomes" id="UP000004465"/>
    </source>
</evidence>
<dbReference type="FunFam" id="1.10.10.2830:FF:000001">
    <property type="entry name" value="Chromosome partitioning protein ParB"/>
    <property type="match status" value="1"/>
</dbReference>
<dbReference type="GO" id="GO:0045881">
    <property type="term" value="P:positive regulation of sporulation resulting in formation of a cellular spore"/>
    <property type="evidence" value="ECO:0007669"/>
    <property type="project" value="TreeGrafter"/>
</dbReference>
<dbReference type="InterPro" id="IPR003115">
    <property type="entry name" value="ParB_N"/>
</dbReference>
<proteinExistence type="inferred from homology"/>
<dbReference type="EMBL" id="AGZD01000007">
    <property type="protein sequence ID" value="EKB54926.1"/>
    <property type="molecule type" value="Genomic_DNA"/>
</dbReference>
<dbReference type="InterPro" id="IPR041468">
    <property type="entry name" value="HTH_ParB/Spo0J"/>
</dbReference>
<dbReference type="SUPFAM" id="SSF110849">
    <property type="entry name" value="ParB/Sulfiredoxin"/>
    <property type="match status" value="1"/>
</dbReference>
<dbReference type="Gene3D" id="1.10.10.2830">
    <property type="match status" value="1"/>
</dbReference>
<comment type="similarity">
    <text evidence="2">Belongs to the ParB family.</text>
</comment>
<dbReference type="NCBIfam" id="TIGR00180">
    <property type="entry name" value="parB_part"/>
    <property type="match status" value="1"/>
</dbReference>
<keyword evidence="4" id="KW-0238">DNA-binding</keyword>
<dbReference type="PANTHER" id="PTHR33375:SF1">
    <property type="entry name" value="CHROMOSOME-PARTITIONING PROTEIN PARB-RELATED"/>
    <property type="match status" value="1"/>
</dbReference>
<dbReference type="InterPro" id="IPR036086">
    <property type="entry name" value="ParB/Sulfiredoxin_sf"/>
</dbReference>
<evidence type="ECO:0000259" key="5">
    <source>
        <dbReference type="PROSITE" id="PS50943"/>
    </source>
</evidence>
<sequence>MVSKNKRGGLGRGMEALFSTAYEESPGENELVTEVELSQIRPNPYQPRKHFDPEALNELAESIRKTGVFQPIIIRRSTIKGYELIAGERRVRASKLAGKTTIPAIIRDLNEEAMIEIAVIENLQREDLSPLEEAEAYAMLMENLRLTQAQVAERIGKSRPYIANYIRLLQLPESVKDLVSQEKLTMGHARTLLGVNDSAQMVKLAKQVIKEHWTVRQLEEKVQSINQQSAKDKSVKTKKVTKSPYIRALENQMEEKFGSKSNIVVKGNRGKIEIEYVSQSDLTRILDILDIHL</sequence>
<keyword evidence="7" id="KW-1185">Reference proteome</keyword>
<dbReference type="InterPro" id="IPR004437">
    <property type="entry name" value="ParB/RepB/Spo0J"/>
</dbReference>
<dbReference type="Gene3D" id="3.90.1530.30">
    <property type="match status" value="1"/>
</dbReference>
<dbReference type="AlphaFoldDB" id="K1LJY0"/>
<dbReference type="RefSeq" id="WP_006908423.1">
    <property type="nucleotide sequence ID" value="NZ_JH932292.1"/>
</dbReference>
<evidence type="ECO:0000256" key="4">
    <source>
        <dbReference type="ARBA" id="ARBA00023125"/>
    </source>
</evidence>
<dbReference type="InterPro" id="IPR001387">
    <property type="entry name" value="Cro/C1-type_HTH"/>
</dbReference>
<dbReference type="GO" id="GO:0005694">
    <property type="term" value="C:chromosome"/>
    <property type="evidence" value="ECO:0007669"/>
    <property type="project" value="TreeGrafter"/>
</dbReference>
<dbReference type="Pfam" id="PF02195">
    <property type="entry name" value="ParB_N"/>
    <property type="match status" value="1"/>
</dbReference>
<feature type="domain" description="HTH cro/C1-type" evidence="5">
    <location>
        <begin position="140"/>
        <end position="165"/>
    </location>
</feature>
<evidence type="ECO:0000256" key="2">
    <source>
        <dbReference type="ARBA" id="ARBA00006295"/>
    </source>
</evidence>
<evidence type="ECO:0000313" key="6">
    <source>
        <dbReference type="EMBL" id="EKB54926.1"/>
    </source>
</evidence>
<dbReference type="GO" id="GO:0003677">
    <property type="term" value="F:DNA binding"/>
    <property type="evidence" value="ECO:0007669"/>
    <property type="project" value="UniProtKB-KW"/>
</dbReference>
<dbReference type="GO" id="GO:0007059">
    <property type="term" value="P:chromosome segregation"/>
    <property type="evidence" value="ECO:0007669"/>
    <property type="project" value="UniProtKB-KW"/>
</dbReference>
<dbReference type="FunFam" id="3.90.1530.30:FF:000001">
    <property type="entry name" value="Chromosome partitioning protein ParB"/>
    <property type="match status" value="1"/>
</dbReference>
<dbReference type="GO" id="GO:0009295">
    <property type="term" value="C:nucleoid"/>
    <property type="evidence" value="ECO:0007669"/>
    <property type="project" value="UniProtKB-SubCell"/>
</dbReference>
<keyword evidence="3" id="KW-0159">Chromosome partition</keyword>
<comment type="subcellular location">
    <subcellularLocation>
        <location evidence="1">Cytoplasm</location>
        <location evidence="1">Nucleoid</location>
    </subcellularLocation>
</comment>
<dbReference type="OrthoDB" id="9802051at2"/>
<dbReference type="InterPro" id="IPR050336">
    <property type="entry name" value="Chromosome_partition/occlusion"/>
</dbReference>
<reference evidence="6 7" key="1">
    <citation type="submission" date="2012-07" db="EMBL/GenBank/DDBJ databases">
        <title>The Genome Sequence of Facklamia hominis CCUG 36813.</title>
        <authorList>
            <consortium name="The Broad Institute Genome Sequencing Platform"/>
            <person name="Earl A."/>
            <person name="Ward D."/>
            <person name="Feldgarden M."/>
            <person name="Gevers D."/>
            <person name="Huys G."/>
            <person name="Walker B."/>
            <person name="Young S.K."/>
            <person name="Zeng Q."/>
            <person name="Gargeya S."/>
            <person name="Fitzgerald M."/>
            <person name="Haas B."/>
            <person name="Abouelleil A."/>
            <person name="Alvarado L."/>
            <person name="Arachchi H.M."/>
            <person name="Berlin A.M."/>
            <person name="Chapman S.B."/>
            <person name="Goldberg J."/>
            <person name="Griggs A."/>
            <person name="Gujja S."/>
            <person name="Hansen M."/>
            <person name="Howarth C."/>
            <person name="Imamovic A."/>
            <person name="Larimer J."/>
            <person name="McCowen C."/>
            <person name="Montmayeur A."/>
            <person name="Murphy C."/>
            <person name="Neiman D."/>
            <person name="Pearson M."/>
            <person name="Priest M."/>
            <person name="Roberts A."/>
            <person name="Saif S."/>
            <person name="Shea T."/>
            <person name="Sisk P."/>
            <person name="Sykes S."/>
            <person name="Wortman J."/>
            <person name="Nusbaum C."/>
            <person name="Birren B."/>
        </authorList>
    </citation>
    <scope>NUCLEOTIDE SEQUENCE [LARGE SCALE GENOMIC DNA]</scope>
    <source>
        <strain evidence="6 7">CCUG 36813</strain>
    </source>
</reference>
<protein>
    <submittedName>
        <fullName evidence="6">ParB-like partition protein</fullName>
    </submittedName>
</protein>
<accession>K1LJY0</accession>
<dbReference type="SUPFAM" id="SSF109709">
    <property type="entry name" value="KorB DNA-binding domain-like"/>
    <property type="match status" value="1"/>
</dbReference>
<dbReference type="SMART" id="SM00470">
    <property type="entry name" value="ParB"/>
    <property type="match status" value="1"/>
</dbReference>
<dbReference type="CDD" id="cd16393">
    <property type="entry name" value="SPO0J_N"/>
    <property type="match status" value="1"/>
</dbReference>
<name>K1LJY0_9LACT</name>
<comment type="caution">
    <text evidence="6">The sequence shown here is derived from an EMBL/GenBank/DDBJ whole genome shotgun (WGS) entry which is preliminary data.</text>
</comment>
<dbReference type="Proteomes" id="UP000004465">
    <property type="component" value="Unassembled WGS sequence"/>
</dbReference>
<organism evidence="6 7">
    <name type="scientific">Facklamia hominis CCUG 36813</name>
    <dbReference type="NCBI Taxonomy" id="883111"/>
    <lineage>
        <taxon>Bacteria</taxon>
        <taxon>Bacillati</taxon>
        <taxon>Bacillota</taxon>
        <taxon>Bacilli</taxon>
        <taxon>Lactobacillales</taxon>
        <taxon>Aerococcaceae</taxon>
        <taxon>Facklamia</taxon>
    </lineage>
</organism>
<dbReference type="PANTHER" id="PTHR33375">
    <property type="entry name" value="CHROMOSOME-PARTITIONING PROTEIN PARB-RELATED"/>
    <property type="match status" value="1"/>
</dbReference>
<dbReference type="PATRIC" id="fig|883111.3.peg.1121"/>
<evidence type="ECO:0000256" key="3">
    <source>
        <dbReference type="ARBA" id="ARBA00022829"/>
    </source>
</evidence>
<dbReference type="HOGENOM" id="CLU_023853_0_0_9"/>
<dbReference type="Pfam" id="PF17762">
    <property type="entry name" value="HTH_ParB"/>
    <property type="match status" value="1"/>
</dbReference>
<dbReference type="CDD" id="cd00093">
    <property type="entry name" value="HTH_XRE"/>
    <property type="match status" value="1"/>
</dbReference>
<dbReference type="STRING" id="883111.HMPREF9706_01116"/>
<dbReference type="PROSITE" id="PS50943">
    <property type="entry name" value="HTH_CROC1"/>
    <property type="match status" value="1"/>
</dbReference>
<gene>
    <name evidence="6" type="ORF">HMPREF9706_01116</name>
</gene>